<dbReference type="InterPro" id="IPR036397">
    <property type="entry name" value="RNaseH_sf"/>
</dbReference>
<dbReference type="GO" id="GO:0044774">
    <property type="term" value="P:mitotic DNA integrity checkpoint signaling"/>
    <property type="evidence" value="ECO:0007669"/>
    <property type="project" value="TreeGrafter"/>
</dbReference>
<organism evidence="1 2">
    <name type="scientific">Araneus ventricosus</name>
    <name type="common">Orbweaver spider</name>
    <name type="synonym">Epeira ventricosa</name>
    <dbReference type="NCBI Taxonomy" id="182803"/>
    <lineage>
        <taxon>Eukaryota</taxon>
        <taxon>Metazoa</taxon>
        <taxon>Ecdysozoa</taxon>
        <taxon>Arthropoda</taxon>
        <taxon>Chelicerata</taxon>
        <taxon>Arachnida</taxon>
        <taxon>Araneae</taxon>
        <taxon>Araneomorphae</taxon>
        <taxon>Entelegynae</taxon>
        <taxon>Araneoidea</taxon>
        <taxon>Araneidae</taxon>
        <taxon>Araneus</taxon>
    </lineage>
</organism>
<evidence type="ECO:0000313" key="1">
    <source>
        <dbReference type="EMBL" id="GBL94383.1"/>
    </source>
</evidence>
<dbReference type="InterPro" id="IPR052709">
    <property type="entry name" value="Transposase-MT_Hybrid"/>
</dbReference>
<dbReference type="GO" id="GO:0003697">
    <property type="term" value="F:single-stranded DNA binding"/>
    <property type="evidence" value="ECO:0007669"/>
    <property type="project" value="TreeGrafter"/>
</dbReference>
<comment type="caution">
    <text evidence="1">The sequence shown here is derived from an EMBL/GenBank/DDBJ whole genome shotgun (WGS) entry which is preliminary data.</text>
</comment>
<dbReference type="GO" id="GO:0031297">
    <property type="term" value="P:replication fork processing"/>
    <property type="evidence" value="ECO:0007669"/>
    <property type="project" value="TreeGrafter"/>
</dbReference>
<name>A0A4Y2BQZ8_ARAVE</name>
<keyword evidence="1" id="KW-0808">Transferase</keyword>
<dbReference type="AlphaFoldDB" id="A0A4Y2BQZ8"/>
<dbReference type="GO" id="GO:0006303">
    <property type="term" value="P:double-strand break repair via nonhomologous end joining"/>
    <property type="evidence" value="ECO:0007669"/>
    <property type="project" value="TreeGrafter"/>
</dbReference>
<dbReference type="GO" id="GO:0046975">
    <property type="term" value="F:histone H3K36 methyltransferase activity"/>
    <property type="evidence" value="ECO:0007669"/>
    <property type="project" value="TreeGrafter"/>
</dbReference>
<dbReference type="PANTHER" id="PTHR46060:SF2">
    <property type="entry name" value="HISTONE-LYSINE N-METHYLTRANSFERASE SETMAR"/>
    <property type="match status" value="1"/>
</dbReference>
<sequence length="144" mass="16564">MQLDKRVPHELRENGNIVVMKSVLRLFRATTAIHFSIALGHAIKNGFYKAIGSAQHIGWTPAKLHYTSQRKTMVTVWYSSAGMIHFNFLNSGETIAADKYYQEIDEMNRKLQHMRPALVNKKGSIFLHNSRPHFAQMTLQKLIK</sequence>
<dbReference type="GO" id="GO:0000014">
    <property type="term" value="F:single-stranded DNA endodeoxyribonuclease activity"/>
    <property type="evidence" value="ECO:0007669"/>
    <property type="project" value="TreeGrafter"/>
</dbReference>
<dbReference type="EMBL" id="BGPR01000102">
    <property type="protein sequence ID" value="GBL94383.1"/>
    <property type="molecule type" value="Genomic_DNA"/>
</dbReference>
<keyword evidence="2" id="KW-1185">Reference proteome</keyword>
<dbReference type="InterPro" id="IPR001888">
    <property type="entry name" value="Transposase_1"/>
</dbReference>
<proteinExistence type="predicted"/>
<reference evidence="1 2" key="1">
    <citation type="journal article" date="2019" name="Sci. Rep.">
        <title>Orb-weaving spider Araneus ventricosus genome elucidates the spidroin gene catalogue.</title>
        <authorList>
            <person name="Kono N."/>
            <person name="Nakamura H."/>
            <person name="Ohtoshi R."/>
            <person name="Moran D.A.P."/>
            <person name="Shinohara A."/>
            <person name="Yoshida Y."/>
            <person name="Fujiwara M."/>
            <person name="Mori M."/>
            <person name="Tomita M."/>
            <person name="Arakawa K."/>
        </authorList>
    </citation>
    <scope>NUCLEOTIDE SEQUENCE [LARGE SCALE GENOMIC DNA]</scope>
</reference>
<accession>A0A4Y2BQZ8</accession>
<dbReference type="OrthoDB" id="6434373at2759"/>
<protein>
    <submittedName>
        <fullName evidence="1">Histone-lysine N-methyltransferase SETMAR</fullName>
    </submittedName>
</protein>
<gene>
    <name evidence="1" type="primary">SETMAR_143</name>
    <name evidence="1" type="ORF">AVEN_7357_1</name>
</gene>
<dbReference type="PANTHER" id="PTHR46060">
    <property type="entry name" value="MARINER MOS1 TRANSPOSASE-LIKE PROTEIN"/>
    <property type="match status" value="1"/>
</dbReference>
<dbReference type="Proteomes" id="UP000499080">
    <property type="component" value="Unassembled WGS sequence"/>
</dbReference>
<evidence type="ECO:0000313" key="2">
    <source>
        <dbReference type="Proteomes" id="UP000499080"/>
    </source>
</evidence>
<dbReference type="GO" id="GO:0005634">
    <property type="term" value="C:nucleus"/>
    <property type="evidence" value="ECO:0007669"/>
    <property type="project" value="TreeGrafter"/>
</dbReference>
<dbReference type="GO" id="GO:0000729">
    <property type="term" value="P:DNA double-strand break processing"/>
    <property type="evidence" value="ECO:0007669"/>
    <property type="project" value="TreeGrafter"/>
</dbReference>
<dbReference type="GO" id="GO:0044547">
    <property type="term" value="F:DNA topoisomerase binding"/>
    <property type="evidence" value="ECO:0007669"/>
    <property type="project" value="TreeGrafter"/>
</dbReference>
<dbReference type="GO" id="GO:0015074">
    <property type="term" value="P:DNA integration"/>
    <property type="evidence" value="ECO:0007669"/>
    <property type="project" value="TreeGrafter"/>
</dbReference>
<dbReference type="GO" id="GO:0042800">
    <property type="term" value="F:histone H3K4 methyltransferase activity"/>
    <property type="evidence" value="ECO:0007669"/>
    <property type="project" value="TreeGrafter"/>
</dbReference>
<keyword evidence="1" id="KW-0489">Methyltransferase</keyword>
<dbReference type="GO" id="GO:0000793">
    <property type="term" value="C:condensed chromosome"/>
    <property type="evidence" value="ECO:0007669"/>
    <property type="project" value="TreeGrafter"/>
</dbReference>
<dbReference type="GO" id="GO:0032259">
    <property type="term" value="P:methylation"/>
    <property type="evidence" value="ECO:0007669"/>
    <property type="project" value="UniProtKB-KW"/>
</dbReference>
<dbReference type="Gene3D" id="3.30.420.10">
    <property type="entry name" value="Ribonuclease H-like superfamily/Ribonuclease H"/>
    <property type="match status" value="1"/>
</dbReference>
<dbReference type="GO" id="GO:0003690">
    <property type="term" value="F:double-stranded DNA binding"/>
    <property type="evidence" value="ECO:0007669"/>
    <property type="project" value="TreeGrafter"/>
</dbReference>
<dbReference type="Pfam" id="PF01359">
    <property type="entry name" value="Transposase_1"/>
    <property type="match status" value="1"/>
</dbReference>
<dbReference type="GO" id="GO:0035861">
    <property type="term" value="C:site of double-strand break"/>
    <property type="evidence" value="ECO:0007669"/>
    <property type="project" value="TreeGrafter"/>
</dbReference>